<evidence type="ECO:0000313" key="2">
    <source>
        <dbReference type="EMBL" id="MFC7287285.1"/>
    </source>
</evidence>
<comment type="caution">
    <text evidence="2">The sequence shown here is derived from an EMBL/GenBank/DDBJ whole genome shotgun (WGS) entry which is preliminary data.</text>
</comment>
<accession>A0ABW2I8W2</accession>
<reference evidence="3" key="1">
    <citation type="journal article" date="2019" name="Int. J. Syst. Evol. Microbiol.">
        <title>The Global Catalogue of Microorganisms (GCM) 10K type strain sequencing project: providing services to taxonomists for standard genome sequencing and annotation.</title>
        <authorList>
            <consortium name="The Broad Institute Genomics Platform"/>
            <consortium name="The Broad Institute Genome Sequencing Center for Infectious Disease"/>
            <person name="Wu L."/>
            <person name="Ma J."/>
        </authorList>
    </citation>
    <scope>NUCLEOTIDE SEQUENCE [LARGE SCALE GENOMIC DNA]</scope>
    <source>
        <strain evidence="3">KACC 12508</strain>
    </source>
</reference>
<keyword evidence="3" id="KW-1185">Reference proteome</keyword>
<feature type="compositionally biased region" description="Basic and acidic residues" evidence="1">
    <location>
        <begin position="87"/>
        <end position="97"/>
    </location>
</feature>
<proteinExistence type="predicted"/>
<dbReference type="Proteomes" id="UP001596542">
    <property type="component" value="Unassembled WGS sequence"/>
</dbReference>
<organism evidence="2 3">
    <name type="scientific">Herminiimonas glaciei</name>
    <dbReference type="NCBI Taxonomy" id="523788"/>
    <lineage>
        <taxon>Bacteria</taxon>
        <taxon>Pseudomonadati</taxon>
        <taxon>Pseudomonadota</taxon>
        <taxon>Betaproteobacteria</taxon>
        <taxon>Burkholderiales</taxon>
        <taxon>Oxalobacteraceae</taxon>
        <taxon>Herminiimonas</taxon>
    </lineage>
</organism>
<dbReference type="RefSeq" id="WP_382270388.1">
    <property type="nucleotide sequence ID" value="NZ_JBHTBU010000001.1"/>
</dbReference>
<dbReference type="InterPro" id="IPR018715">
    <property type="entry name" value="DUF2239"/>
</dbReference>
<sequence>MYDLLAKPTTAFQGARLLASGALLEVALAVKAATDSGTAETILVFDDKSGRVIDLDLRGSSADISERLAQPAPAPTGRFRSRTAAESAKEESTEPRGRGRPKLGVVAREVTLLPRQWEWLAEQPEGASAVLRKLVDEAKRNNSSQQRKAAQEATYQFMLAIAGDRPGYEEATRALFANDRVKLEQGIAEWPADIKAHILRLLSVADVHEAG</sequence>
<evidence type="ECO:0000313" key="3">
    <source>
        <dbReference type="Proteomes" id="UP001596542"/>
    </source>
</evidence>
<gene>
    <name evidence="2" type="ORF">ACFQPC_04460</name>
</gene>
<name>A0ABW2I8W2_9BURK</name>
<protein>
    <submittedName>
        <fullName evidence="2">DUF2239 family protein</fullName>
    </submittedName>
</protein>
<dbReference type="Pfam" id="PF09998">
    <property type="entry name" value="DUF2239"/>
    <property type="match status" value="1"/>
</dbReference>
<dbReference type="EMBL" id="JBHTBU010000001">
    <property type="protein sequence ID" value="MFC7287285.1"/>
    <property type="molecule type" value="Genomic_DNA"/>
</dbReference>
<evidence type="ECO:0000256" key="1">
    <source>
        <dbReference type="SAM" id="MobiDB-lite"/>
    </source>
</evidence>
<feature type="region of interest" description="Disordered" evidence="1">
    <location>
        <begin position="64"/>
        <end position="100"/>
    </location>
</feature>